<dbReference type="PROSITE" id="PS51885">
    <property type="entry name" value="NEPRILYSIN"/>
    <property type="match status" value="1"/>
</dbReference>
<comment type="subcellular location">
    <subcellularLocation>
        <location evidence="2">Cell membrane</location>
        <topology evidence="2">Single-pass type II membrane protein</topology>
    </subcellularLocation>
</comment>
<name>A0AAD9RCD2_9HYME</name>
<keyword evidence="4" id="KW-0645">Protease</keyword>
<dbReference type="InterPro" id="IPR008753">
    <property type="entry name" value="Peptidase_M13_N"/>
</dbReference>
<evidence type="ECO:0000256" key="3">
    <source>
        <dbReference type="ARBA" id="ARBA00007357"/>
    </source>
</evidence>
<feature type="signal peptide" evidence="9">
    <location>
        <begin position="1"/>
        <end position="25"/>
    </location>
</feature>
<dbReference type="Pfam" id="PF05649">
    <property type="entry name" value="Peptidase_M13_N"/>
    <property type="match status" value="1"/>
</dbReference>
<keyword evidence="6" id="KW-0378">Hydrolase</keyword>
<evidence type="ECO:0000256" key="5">
    <source>
        <dbReference type="ARBA" id="ARBA00022723"/>
    </source>
</evidence>
<gene>
    <name evidence="12" type="ORF">KPH14_005482</name>
</gene>
<dbReference type="GO" id="GO:0005886">
    <property type="term" value="C:plasma membrane"/>
    <property type="evidence" value="ECO:0007669"/>
    <property type="project" value="UniProtKB-SubCell"/>
</dbReference>
<comment type="similarity">
    <text evidence="3">Belongs to the peptidase M13 family.</text>
</comment>
<dbReference type="PANTHER" id="PTHR11733">
    <property type="entry name" value="ZINC METALLOPROTEASE FAMILY M13 NEPRILYSIN-RELATED"/>
    <property type="match status" value="1"/>
</dbReference>
<dbReference type="PRINTS" id="PR00786">
    <property type="entry name" value="NEPRILYSIN"/>
</dbReference>
<sequence>MSIRLPLVSIFSRTCVSLLILLARARTNEPEWKTNYVRKNTVCANEECLKYGKHLTEIMNPAVQPCNDFYEYVCGRWTKKHPLPPYFDEWSSDSEVQMKAFHRVREFLSEPIRDSDNADLRKAKKLYHECMKIPNYGIVDPSVIASTIKQIGYFPLMFNQKFHNKSWQGVHNYYLSFTGESGLFSIFLRGQWRKDYMPMLYVRETISPFGLVKDCEMTENQQRKYVKFLFALVKLVFPYEIRQLSQATLKKELSAIVAFRMQLYNIKMEALPTAGIYNPMTVFEMDHRYRLIMKGKKTRAKIDWIEIFQTFQGFEKKESVKSMTFSLENNIYIHLLAQLLSDTPENVIVNHVHLYFIERHTKLDSYLRTVLTDVILQGGNITGKIRYLGRKSPTCISINEMKDAIGKQYVIKYFSKTTKKQVEDLIKEIKQMLKMQIRESPWLNLLTMSMFQKKVDEMKTVIGYPEYYEDSFKILQNPSAATMSPMTIDAFFLVKSNLLSISAAYMNPPIFSPLLPYAVSYGALGEYISHEMYHGFGPHATDFYKSETPWLKKMVSMYDDKVRCFIKKFDKLPVHELKHMHPPPTINGYKTVEENIADTMGVKLAYWTFRKKVWDNKKCQVVPFLPNITCHQLFFISFASAYCSTVTMDTLMENLRDGVHITPRLRVNEAVFNFEEFNQLFDCPKTNHQAKRPTCDLWK</sequence>
<dbReference type="PANTHER" id="PTHR11733:SF237">
    <property type="entry name" value="NEPRILYSIN-LIKE 4"/>
    <property type="match status" value="1"/>
</dbReference>
<evidence type="ECO:0000256" key="2">
    <source>
        <dbReference type="ARBA" id="ARBA00004401"/>
    </source>
</evidence>
<evidence type="ECO:0000313" key="12">
    <source>
        <dbReference type="EMBL" id="KAK2576850.1"/>
    </source>
</evidence>
<reference evidence="12" key="1">
    <citation type="submission" date="2021-08" db="EMBL/GenBank/DDBJ databases">
        <authorList>
            <person name="Misof B."/>
            <person name="Oliver O."/>
            <person name="Podsiadlowski L."/>
            <person name="Donath A."/>
            <person name="Peters R."/>
            <person name="Mayer C."/>
            <person name="Rust J."/>
            <person name="Gunkel S."/>
            <person name="Lesny P."/>
            <person name="Martin S."/>
            <person name="Oeyen J.P."/>
            <person name="Petersen M."/>
            <person name="Panagiotis P."/>
            <person name="Wilbrandt J."/>
            <person name="Tanja T."/>
        </authorList>
    </citation>
    <scope>NUCLEOTIDE SEQUENCE</scope>
    <source>
        <strain evidence="12">GBR_01_08_01A</strain>
        <tissue evidence="12">Thorax + abdomen</tissue>
    </source>
</reference>
<organism evidence="12 13">
    <name type="scientific">Odynerus spinipes</name>
    <dbReference type="NCBI Taxonomy" id="1348599"/>
    <lineage>
        <taxon>Eukaryota</taxon>
        <taxon>Metazoa</taxon>
        <taxon>Ecdysozoa</taxon>
        <taxon>Arthropoda</taxon>
        <taxon>Hexapoda</taxon>
        <taxon>Insecta</taxon>
        <taxon>Pterygota</taxon>
        <taxon>Neoptera</taxon>
        <taxon>Endopterygota</taxon>
        <taxon>Hymenoptera</taxon>
        <taxon>Apocrita</taxon>
        <taxon>Aculeata</taxon>
        <taxon>Vespoidea</taxon>
        <taxon>Vespidae</taxon>
        <taxon>Eumeninae</taxon>
        <taxon>Odynerus</taxon>
    </lineage>
</organism>
<proteinExistence type="inferred from homology"/>
<evidence type="ECO:0000256" key="8">
    <source>
        <dbReference type="ARBA" id="ARBA00023049"/>
    </source>
</evidence>
<keyword evidence="5" id="KW-0479">Metal-binding</keyword>
<dbReference type="AlphaFoldDB" id="A0AAD9RCD2"/>
<dbReference type="EMBL" id="JAIFRP010004405">
    <property type="protein sequence ID" value="KAK2576850.1"/>
    <property type="molecule type" value="Genomic_DNA"/>
</dbReference>
<keyword evidence="9" id="KW-0732">Signal</keyword>
<evidence type="ECO:0000256" key="4">
    <source>
        <dbReference type="ARBA" id="ARBA00022670"/>
    </source>
</evidence>
<evidence type="ECO:0000256" key="1">
    <source>
        <dbReference type="ARBA" id="ARBA00001947"/>
    </source>
</evidence>
<dbReference type="GO" id="GO:0046872">
    <property type="term" value="F:metal ion binding"/>
    <property type="evidence" value="ECO:0007669"/>
    <property type="project" value="UniProtKB-KW"/>
</dbReference>
<evidence type="ECO:0000259" key="10">
    <source>
        <dbReference type="Pfam" id="PF01431"/>
    </source>
</evidence>
<protein>
    <submittedName>
        <fullName evidence="12">Uncharacterized protein</fullName>
    </submittedName>
</protein>
<feature type="domain" description="Peptidase M13 N-terminal" evidence="11">
    <location>
        <begin position="65"/>
        <end position="465"/>
    </location>
</feature>
<dbReference type="GO" id="GO:0016485">
    <property type="term" value="P:protein processing"/>
    <property type="evidence" value="ECO:0007669"/>
    <property type="project" value="TreeGrafter"/>
</dbReference>
<evidence type="ECO:0000256" key="7">
    <source>
        <dbReference type="ARBA" id="ARBA00022833"/>
    </source>
</evidence>
<evidence type="ECO:0000256" key="9">
    <source>
        <dbReference type="SAM" id="SignalP"/>
    </source>
</evidence>
<reference evidence="12" key="2">
    <citation type="journal article" date="2023" name="Commun. Biol.">
        <title>Intrasexual cuticular hydrocarbon dimorphism in a wasp sheds light on hydrocarbon biosynthesis genes in Hymenoptera.</title>
        <authorList>
            <person name="Moris V.C."/>
            <person name="Podsiadlowski L."/>
            <person name="Martin S."/>
            <person name="Oeyen J.P."/>
            <person name="Donath A."/>
            <person name="Petersen M."/>
            <person name="Wilbrandt J."/>
            <person name="Misof B."/>
            <person name="Liedtke D."/>
            <person name="Thamm M."/>
            <person name="Scheiner R."/>
            <person name="Schmitt T."/>
            <person name="Niehuis O."/>
        </authorList>
    </citation>
    <scope>NUCLEOTIDE SEQUENCE</scope>
    <source>
        <strain evidence="12">GBR_01_08_01A</strain>
    </source>
</reference>
<comment type="cofactor">
    <cofactor evidence="1">
        <name>Zn(2+)</name>
        <dbReference type="ChEBI" id="CHEBI:29105"/>
    </cofactor>
</comment>
<dbReference type="InterPro" id="IPR000718">
    <property type="entry name" value="Peptidase_M13"/>
</dbReference>
<evidence type="ECO:0000313" key="13">
    <source>
        <dbReference type="Proteomes" id="UP001258017"/>
    </source>
</evidence>
<evidence type="ECO:0000256" key="6">
    <source>
        <dbReference type="ARBA" id="ARBA00022801"/>
    </source>
</evidence>
<keyword evidence="13" id="KW-1185">Reference proteome</keyword>
<feature type="chain" id="PRO_5041902084" evidence="9">
    <location>
        <begin position="26"/>
        <end position="699"/>
    </location>
</feature>
<keyword evidence="7" id="KW-0862">Zinc</keyword>
<dbReference type="InterPro" id="IPR024079">
    <property type="entry name" value="MetalloPept_cat_dom_sf"/>
</dbReference>
<dbReference type="Gene3D" id="3.40.390.10">
    <property type="entry name" value="Collagenase (Catalytic Domain)"/>
    <property type="match status" value="2"/>
</dbReference>
<keyword evidence="8" id="KW-0482">Metalloprotease</keyword>
<comment type="caution">
    <text evidence="12">The sequence shown here is derived from an EMBL/GenBank/DDBJ whole genome shotgun (WGS) entry which is preliminary data.</text>
</comment>
<dbReference type="Pfam" id="PF01431">
    <property type="entry name" value="Peptidase_M13"/>
    <property type="match status" value="1"/>
</dbReference>
<evidence type="ECO:0000259" key="11">
    <source>
        <dbReference type="Pfam" id="PF05649"/>
    </source>
</evidence>
<dbReference type="SUPFAM" id="SSF55486">
    <property type="entry name" value="Metalloproteases ('zincins'), catalytic domain"/>
    <property type="match status" value="1"/>
</dbReference>
<dbReference type="InterPro" id="IPR018497">
    <property type="entry name" value="Peptidase_M13_C"/>
</dbReference>
<dbReference type="CDD" id="cd08662">
    <property type="entry name" value="M13"/>
    <property type="match status" value="1"/>
</dbReference>
<feature type="domain" description="Peptidase M13 C-terminal" evidence="10">
    <location>
        <begin position="490"/>
        <end position="696"/>
    </location>
</feature>
<accession>A0AAD9RCD2</accession>
<dbReference type="GO" id="GO:0004222">
    <property type="term" value="F:metalloendopeptidase activity"/>
    <property type="evidence" value="ECO:0007669"/>
    <property type="project" value="InterPro"/>
</dbReference>
<dbReference type="Proteomes" id="UP001258017">
    <property type="component" value="Unassembled WGS sequence"/>
</dbReference>